<reference evidence="1 2" key="1">
    <citation type="submission" date="2015-01" db="EMBL/GenBank/DDBJ databases">
        <title>Evolution of Trichinella species and genotypes.</title>
        <authorList>
            <person name="Korhonen P.K."/>
            <person name="Edoardo P."/>
            <person name="Giuseppe L.R."/>
            <person name="Gasser R.B."/>
        </authorList>
    </citation>
    <scope>NUCLEOTIDE SEQUENCE [LARGE SCALE GENOMIC DNA]</scope>
    <source>
        <strain evidence="1">ISS141</strain>
    </source>
</reference>
<gene>
    <name evidence="1" type="ORF">T4E_7005</name>
</gene>
<proteinExistence type="predicted"/>
<protein>
    <submittedName>
        <fullName evidence="1">Uncharacterized protein</fullName>
    </submittedName>
</protein>
<evidence type="ECO:0000313" key="2">
    <source>
        <dbReference type="Proteomes" id="UP000054815"/>
    </source>
</evidence>
<sequence>MHVTTVPSATSSSVVAFAVLTRCRFPCLIAYYNVISWRIATCVTVGKSKHPQATIGVPRLPMVYN</sequence>
<dbReference type="EMBL" id="JYDU01000001">
    <property type="protein sequence ID" value="KRY01994.1"/>
    <property type="molecule type" value="Genomic_DNA"/>
</dbReference>
<evidence type="ECO:0000313" key="1">
    <source>
        <dbReference type="EMBL" id="KRY01994.1"/>
    </source>
</evidence>
<dbReference type="Proteomes" id="UP000054815">
    <property type="component" value="Unassembled WGS sequence"/>
</dbReference>
<accession>A0A0V0YQ91</accession>
<name>A0A0V0YQ91_TRIPS</name>
<organism evidence="1 2">
    <name type="scientific">Trichinella pseudospiralis</name>
    <name type="common">Parasitic roundworm</name>
    <dbReference type="NCBI Taxonomy" id="6337"/>
    <lineage>
        <taxon>Eukaryota</taxon>
        <taxon>Metazoa</taxon>
        <taxon>Ecdysozoa</taxon>
        <taxon>Nematoda</taxon>
        <taxon>Enoplea</taxon>
        <taxon>Dorylaimia</taxon>
        <taxon>Trichinellida</taxon>
        <taxon>Trichinellidae</taxon>
        <taxon>Trichinella</taxon>
    </lineage>
</organism>
<dbReference type="AlphaFoldDB" id="A0A0V0YQ91"/>
<comment type="caution">
    <text evidence="1">The sequence shown here is derived from an EMBL/GenBank/DDBJ whole genome shotgun (WGS) entry which is preliminary data.</text>
</comment>